<gene>
    <name evidence="1" type="ORF">H1P_2510002</name>
</gene>
<keyword evidence="2" id="KW-1185">Reference proteome</keyword>
<proteinExistence type="predicted"/>
<name>A0A563VS91_9CYAN</name>
<protein>
    <submittedName>
        <fullName evidence="1">Epimerase</fullName>
    </submittedName>
</protein>
<dbReference type="AlphaFoldDB" id="A0A563VS91"/>
<dbReference type="OrthoDB" id="9807212at2"/>
<organism evidence="1 2">
    <name type="scientific">Hyella patelloides LEGE 07179</name>
    <dbReference type="NCBI Taxonomy" id="945734"/>
    <lineage>
        <taxon>Bacteria</taxon>
        <taxon>Bacillati</taxon>
        <taxon>Cyanobacteriota</taxon>
        <taxon>Cyanophyceae</taxon>
        <taxon>Pleurocapsales</taxon>
        <taxon>Hyellaceae</taxon>
        <taxon>Hyella</taxon>
    </lineage>
</organism>
<evidence type="ECO:0000313" key="2">
    <source>
        <dbReference type="Proteomes" id="UP000320055"/>
    </source>
</evidence>
<dbReference type="EMBL" id="CAACVJ010000170">
    <property type="protein sequence ID" value="VEP14257.1"/>
    <property type="molecule type" value="Genomic_DNA"/>
</dbReference>
<evidence type="ECO:0000313" key="1">
    <source>
        <dbReference type="EMBL" id="VEP14257.1"/>
    </source>
</evidence>
<accession>A0A563VS91</accession>
<reference evidence="1 2" key="1">
    <citation type="submission" date="2019-01" db="EMBL/GenBank/DDBJ databases">
        <authorList>
            <person name="Brito A."/>
        </authorList>
    </citation>
    <scope>NUCLEOTIDE SEQUENCE [LARGE SCALE GENOMIC DNA]</scope>
    <source>
        <strain evidence="1">1</strain>
    </source>
</reference>
<dbReference type="Proteomes" id="UP000320055">
    <property type="component" value="Unassembled WGS sequence"/>
</dbReference>
<sequence length="82" mass="9080">MKTVVEAISRMLGLGGKIEQISLENAIAEWGAEMAHFAFGSNSQVTATKARKMLSWNPTSASLWDEIESGYYHHKYAQESTS</sequence>
<dbReference type="RefSeq" id="WP_144872684.1">
    <property type="nucleotide sequence ID" value="NZ_LR213994.1"/>
</dbReference>